<evidence type="ECO:0000256" key="3">
    <source>
        <dbReference type="SAM" id="SignalP"/>
    </source>
</evidence>
<feature type="transmembrane region" description="Helical" evidence="2">
    <location>
        <begin position="336"/>
        <end position="356"/>
    </location>
</feature>
<protein>
    <submittedName>
        <fullName evidence="4">Uncharacterized protein</fullName>
    </submittedName>
</protein>
<organism evidence="4 5">
    <name type="scientific">Varroa destructor</name>
    <name type="common">Honeybee mite</name>
    <dbReference type="NCBI Taxonomy" id="109461"/>
    <lineage>
        <taxon>Eukaryota</taxon>
        <taxon>Metazoa</taxon>
        <taxon>Ecdysozoa</taxon>
        <taxon>Arthropoda</taxon>
        <taxon>Chelicerata</taxon>
        <taxon>Arachnida</taxon>
        <taxon>Acari</taxon>
        <taxon>Parasitiformes</taxon>
        <taxon>Mesostigmata</taxon>
        <taxon>Gamasina</taxon>
        <taxon>Dermanyssoidea</taxon>
        <taxon>Varroidae</taxon>
        <taxon>Varroa</taxon>
    </lineage>
</organism>
<dbReference type="OrthoDB" id="8195614at2759"/>
<dbReference type="GeneID" id="111251291"/>
<dbReference type="RefSeq" id="XP_022663466.1">
    <property type="nucleotide sequence ID" value="XM_022807731.1"/>
</dbReference>
<keyword evidence="2" id="KW-0472">Membrane</keyword>
<reference evidence="4" key="1">
    <citation type="submission" date="2021-01" db="UniProtKB">
        <authorList>
            <consortium name="EnsemblMetazoa"/>
        </authorList>
    </citation>
    <scope>IDENTIFICATION</scope>
</reference>
<dbReference type="EnsemblMetazoa" id="XM_022807731">
    <property type="protein sequence ID" value="XP_022663466"/>
    <property type="gene ID" value="LOC111251291"/>
</dbReference>
<keyword evidence="5" id="KW-1185">Reference proteome</keyword>
<proteinExistence type="predicted"/>
<keyword evidence="2" id="KW-0812">Transmembrane</keyword>
<evidence type="ECO:0000256" key="1">
    <source>
        <dbReference type="SAM" id="MobiDB-lite"/>
    </source>
</evidence>
<feature type="signal peptide" evidence="3">
    <location>
        <begin position="1"/>
        <end position="17"/>
    </location>
</feature>
<accession>A0A7M7KNA0</accession>
<keyword evidence="3" id="KW-0732">Signal</keyword>
<feature type="region of interest" description="Disordered" evidence="1">
    <location>
        <begin position="367"/>
        <end position="412"/>
    </location>
</feature>
<keyword evidence="2" id="KW-1133">Transmembrane helix</keyword>
<sequence>MFLNIGAVFLVIAIGFGSKLDQDYTDVLVARCRARCLKKCWDTCHMFYKNFKVWGPMCSEEHACFPGCQESCDFYRSHSPINETASTNLNLTQSLKYNYIQDKDLVHFEWPTPAGYNHIEPLVYILAMQDQLTAGWQQLEQTFFQNFTVQPNQLKLFTRIRLTSYNSNGKVAEVEKLCAEFNFDFNDERNNLMFRDEKHFSGAARGNQPDILHHDRVDHSWAAIVTSLHYSTKHLGGVDVNIKWPQMYRSAKVVFKVGWKEADPTSEGISRLYTHSNMVTITVRSKHVYLVNIRAFLNESLRSIAQSKTLIVDTNSDILGESPLVNGCLERISVEYVIFITAGLIYVIIMVLYIFVSFWQRERNLNAESRKPPSSSSQNEKGPSLNNRSLKQQLSSMSARISQGPLTPKGQHGCFIEKQVSFPFQQANGKNSHRPC</sequence>
<evidence type="ECO:0000313" key="5">
    <source>
        <dbReference type="Proteomes" id="UP000594260"/>
    </source>
</evidence>
<name>A0A7M7KNA0_VARDE</name>
<dbReference type="InParanoid" id="A0A7M7KNA0"/>
<dbReference type="AlphaFoldDB" id="A0A7M7KNA0"/>
<dbReference type="KEGG" id="vde:111251291"/>
<feature type="chain" id="PRO_5029729200" evidence="3">
    <location>
        <begin position="18"/>
        <end position="436"/>
    </location>
</feature>
<evidence type="ECO:0000256" key="2">
    <source>
        <dbReference type="SAM" id="Phobius"/>
    </source>
</evidence>
<feature type="compositionally biased region" description="Polar residues" evidence="1">
    <location>
        <begin position="372"/>
        <end position="405"/>
    </location>
</feature>
<dbReference type="Proteomes" id="UP000594260">
    <property type="component" value="Unplaced"/>
</dbReference>
<evidence type="ECO:0000313" key="4">
    <source>
        <dbReference type="EnsemblMetazoa" id="XP_022663466"/>
    </source>
</evidence>